<keyword evidence="3" id="KW-1185">Reference proteome</keyword>
<dbReference type="AlphaFoldDB" id="A0A3N2GQ99"/>
<comment type="caution">
    <text evidence="2">The sequence shown here is derived from an EMBL/GenBank/DDBJ whole genome shotgun (WGS) entry which is preliminary data.</text>
</comment>
<gene>
    <name evidence="2" type="ORF">EDD35_1084</name>
</gene>
<evidence type="ECO:0000256" key="1">
    <source>
        <dbReference type="SAM" id="MobiDB-lite"/>
    </source>
</evidence>
<evidence type="ECO:0000313" key="2">
    <source>
        <dbReference type="EMBL" id="ROS38796.1"/>
    </source>
</evidence>
<dbReference type="EMBL" id="RKHY01000001">
    <property type="protein sequence ID" value="ROS38796.1"/>
    <property type="molecule type" value="Genomic_DNA"/>
</dbReference>
<sequence>MVRQRLQAAAEAPAQPDRVRGDRVRGDRACSSGVIRTLAPDPGRPSPSLPAKQITGNGRRSRHHHSFRDPDGTDLVAEWQAAAARLFAGLGQSGRAG</sequence>
<feature type="compositionally biased region" description="Basic and acidic residues" evidence="1">
    <location>
        <begin position="17"/>
        <end position="28"/>
    </location>
</feature>
<name>A0A3N2GQ99_9PSEU</name>
<accession>A0A3N2GQ99</accession>
<proteinExistence type="predicted"/>
<protein>
    <submittedName>
        <fullName evidence="2">Uncharacterized protein</fullName>
    </submittedName>
</protein>
<dbReference type="Proteomes" id="UP000274843">
    <property type="component" value="Unassembled WGS sequence"/>
</dbReference>
<feature type="region of interest" description="Disordered" evidence="1">
    <location>
        <begin position="1"/>
        <end position="71"/>
    </location>
</feature>
<organism evidence="2 3">
    <name type="scientific">Amycolatopsis thermoflava</name>
    <dbReference type="NCBI Taxonomy" id="84480"/>
    <lineage>
        <taxon>Bacteria</taxon>
        <taxon>Bacillati</taxon>
        <taxon>Actinomycetota</taxon>
        <taxon>Actinomycetes</taxon>
        <taxon>Pseudonocardiales</taxon>
        <taxon>Pseudonocardiaceae</taxon>
        <taxon>Amycolatopsis</taxon>
        <taxon>Amycolatopsis methanolica group</taxon>
    </lineage>
</organism>
<reference evidence="2 3" key="1">
    <citation type="submission" date="2018-11" db="EMBL/GenBank/DDBJ databases">
        <title>Sequencing the genomes of 1000 actinobacteria strains.</title>
        <authorList>
            <person name="Klenk H.-P."/>
        </authorList>
    </citation>
    <scope>NUCLEOTIDE SEQUENCE [LARGE SCALE GENOMIC DNA]</scope>
    <source>
        <strain evidence="2 3">DSM 44348</strain>
    </source>
</reference>
<evidence type="ECO:0000313" key="3">
    <source>
        <dbReference type="Proteomes" id="UP000274843"/>
    </source>
</evidence>